<evidence type="ECO:0000256" key="1">
    <source>
        <dbReference type="ARBA" id="ARBA00004370"/>
    </source>
</evidence>
<evidence type="ECO:0000256" key="2">
    <source>
        <dbReference type="ARBA" id="ARBA00023136"/>
    </source>
</evidence>
<feature type="region of interest" description="Disordered" evidence="3">
    <location>
        <begin position="68"/>
        <end position="108"/>
    </location>
</feature>
<feature type="transmembrane region" description="Helical" evidence="4">
    <location>
        <begin position="20"/>
        <end position="41"/>
    </location>
</feature>
<gene>
    <name evidence="6" type="ORF">U0042_03960</name>
</gene>
<protein>
    <submittedName>
        <fullName evidence="6">Glycine zipper 2TM domain-containing protein</fullName>
    </submittedName>
</protein>
<evidence type="ECO:0000259" key="5">
    <source>
        <dbReference type="Pfam" id="PF05433"/>
    </source>
</evidence>
<dbReference type="PANTHER" id="PTHR35603:SF2">
    <property type="entry name" value="OUTER MEMBRANE LIPOPROTEIN"/>
    <property type="match status" value="1"/>
</dbReference>
<evidence type="ECO:0000256" key="4">
    <source>
        <dbReference type="SAM" id="Phobius"/>
    </source>
</evidence>
<organism evidence="6 7">
    <name type="scientific">Paraburkholderia kururiensis</name>
    <dbReference type="NCBI Taxonomy" id="984307"/>
    <lineage>
        <taxon>Bacteria</taxon>
        <taxon>Pseudomonadati</taxon>
        <taxon>Pseudomonadota</taxon>
        <taxon>Betaproteobacteria</taxon>
        <taxon>Burkholderiales</taxon>
        <taxon>Burkholderiaceae</taxon>
        <taxon>Paraburkholderia</taxon>
    </lineage>
</organism>
<accession>A0ABZ0WNI3</accession>
<reference evidence="6 7" key="1">
    <citation type="submission" date="2023-12" db="EMBL/GenBank/DDBJ databases">
        <title>Genome sequencing and assembly of bacterial species from a model synthetic community.</title>
        <authorList>
            <person name="Hogle S.L."/>
        </authorList>
    </citation>
    <scope>NUCLEOTIDE SEQUENCE [LARGE SCALE GENOMIC DNA]</scope>
    <source>
        <strain evidence="6 7">HAMBI 2494</strain>
    </source>
</reference>
<keyword evidence="2 4" id="KW-0472">Membrane</keyword>
<evidence type="ECO:0000313" key="7">
    <source>
        <dbReference type="Proteomes" id="UP001325479"/>
    </source>
</evidence>
<dbReference type="Proteomes" id="UP001325479">
    <property type="component" value="Chromosome"/>
</dbReference>
<evidence type="ECO:0000313" key="6">
    <source>
        <dbReference type="EMBL" id="WQD78874.1"/>
    </source>
</evidence>
<keyword evidence="4" id="KW-0812">Transmembrane</keyword>
<evidence type="ECO:0000256" key="3">
    <source>
        <dbReference type="SAM" id="MobiDB-lite"/>
    </source>
</evidence>
<dbReference type="InterPro" id="IPR051407">
    <property type="entry name" value="Bact_OM_lipoprot/Surf_antigen"/>
</dbReference>
<name>A0ABZ0WNI3_9BURK</name>
<keyword evidence="7" id="KW-1185">Reference proteome</keyword>
<comment type="subcellular location">
    <subcellularLocation>
        <location evidence="1">Membrane</location>
    </subcellularLocation>
</comment>
<dbReference type="Pfam" id="PF05433">
    <property type="entry name" value="Rick_17kDa_Anti"/>
    <property type="match status" value="1"/>
</dbReference>
<proteinExistence type="predicted"/>
<dbReference type="RefSeq" id="WP_114809961.1">
    <property type="nucleotide sequence ID" value="NZ_CP139965.1"/>
</dbReference>
<feature type="compositionally biased region" description="Low complexity" evidence="3">
    <location>
        <begin position="68"/>
        <end position="90"/>
    </location>
</feature>
<sequence length="236" mass="23765">MSANLTPDVPQRNRLHPLVAGAAVSVILASAAGIAAMTGILPISKASTAEPAAMQSASAPAVSAAPTTAPAVQAAQPAPTYAQAAPRTAPEQAPARPKPHHYRAPQGTYANGEQAQPYAQQHQPAIDPYVGEVASITPVQTAEPTTGLGALGGAVAGGLIGNQIGNGRGRTVATIAGALGGGLAGNGIEHAVRKATTYQVQVRMQDGTYRSFTYQTPPSVQVGERVRVEGDSLVGA</sequence>
<dbReference type="PANTHER" id="PTHR35603">
    <property type="match status" value="1"/>
</dbReference>
<feature type="domain" description="Glycine zipper 2TM" evidence="5">
    <location>
        <begin position="148"/>
        <end position="189"/>
    </location>
</feature>
<dbReference type="EMBL" id="CP139965">
    <property type="protein sequence ID" value="WQD78874.1"/>
    <property type="molecule type" value="Genomic_DNA"/>
</dbReference>
<keyword evidence="4" id="KW-1133">Transmembrane helix</keyword>
<dbReference type="InterPro" id="IPR008816">
    <property type="entry name" value="Gly_zipper_2TM_dom"/>
</dbReference>